<sequence>MNKVLWVKFGWSEYYRGGDIAGNFAWLNQNRGTENEGRGHEAYNFMPDVDGTYYCYVPPQGGNLNWSATRLITTTRMDGRLYVWPKIRQPQVYTWSAGTKTQRFMVSGLSAPTTPTSDSKFSPILLMTGHIV</sequence>
<name>A0A0W0H336_PSEFL</name>
<accession>A0A0W0H336</accession>
<reference evidence="1 2" key="1">
    <citation type="submission" date="2015-09" db="EMBL/GenBank/DDBJ databases">
        <title>Genome sequence of ICMP 11288.</title>
        <authorList>
            <person name="Visnovsky S."/>
            <person name="Lu A."/>
            <person name="Panda P."/>
            <person name="Pitman A."/>
        </authorList>
    </citation>
    <scope>NUCLEOTIDE SEQUENCE [LARGE SCALE GENOMIC DNA]</scope>
    <source>
        <strain evidence="1 2">ICMP 11288</strain>
    </source>
</reference>
<dbReference type="EMBL" id="LKEF01000085">
    <property type="protein sequence ID" value="KTB55228.1"/>
    <property type="molecule type" value="Genomic_DNA"/>
</dbReference>
<gene>
    <name evidence="1" type="ORF">AO063_26380</name>
</gene>
<protein>
    <submittedName>
        <fullName evidence="1">Uncharacterized protein</fullName>
    </submittedName>
</protein>
<comment type="caution">
    <text evidence="1">The sequence shown here is derived from an EMBL/GenBank/DDBJ whole genome shotgun (WGS) entry which is preliminary data.</text>
</comment>
<dbReference type="AlphaFoldDB" id="A0A0W0H336"/>
<evidence type="ECO:0000313" key="1">
    <source>
        <dbReference type="EMBL" id="KTB55228.1"/>
    </source>
</evidence>
<proteinExistence type="predicted"/>
<dbReference type="Proteomes" id="UP000054197">
    <property type="component" value="Unassembled WGS sequence"/>
</dbReference>
<evidence type="ECO:0000313" key="2">
    <source>
        <dbReference type="Proteomes" id="UP000054197"/>
    </source>
</evidence>
<organism evidence="1 2">
    <name type="scientific">Pseudomonas fluorescens ICMP 11288</name>
    <dbReference type="NCBI Taxonomy" id="1198309"/>
    <lineage>
        <taxon>Bacteria</taxon>
        <taxon>Pseudomonadati</taxon>
        <taxon>Pseudomonadota</taxon>
        <taxon>Gammaproteobacteria</taxon>
        <taxon>Pseudomonadales</taxon>
        <taxon>Pseudomonadaceae</taxon>
        <taxon>Pseudomonas</taxon>
    </lineage>
</organism>